<keyword evidence="3" id="KW-0547">Nucleotide-binding</keyword>
<dbReference type="PROSITE" id="PS00211">
    <property type="entry name" value="ABC_TRANSPORTER_1"/>
    <property type="match status" value="1"/>
</dbReference>
<dbReference type="InterPro" id="IPR003593">
    <property type="entry name" value="AAA+_ATPase"/>
</dbReference>
<dbReference type="Gene3D" id="3.40.50.300">
    <property type="entry name" value="P-loop containing nucleotide triphosphate hydrolases"/>
    <property type="match status" value="1"/>
</dbReference>
<dbReference type="CDD" id="cd03224">
    <property type="entry name" value="ABC_TM1139_LivF_branched"/>
    <property type="match status" value="1"/>
</dbReference>
<name>A0A7C1T5F2_THEPE</name>
<gene>
    <name evidence="8" type="ORF">ENM88_05085</name>
    <name evidence="7" type="ORF">ENP77_00445</name>
</gene>
<evidence type="ECO:0000256" key="2">
    <source>
        <dbReference type="ARBA" id="ARBA00022448"/>
    </source>
</evidence>
<dbReference type="EMBL" id="DSKP01000015">
    <property type="protein sequence ID" value="HEB48259.1"/>
    <property type="molecule type" value="Genomic_DNA"/>
</dbReference>
<dbReference type="InterPro" id="IPR003439">
    <property type="entry name" value="ABC_transporter-like_ATP-bd"/>
</dbReference>
<dbReference type="InterPro" id="IPR052156">
    <property type="entry name" value="BCAA_Transport_ATP-bd_LivF"/>
</dbReference>
<sequence length="225" mass="24557">MEVVHGVSFSLTRGKVLAVVGPNGSGKSTLLRGIFGTASVLGGRVMYDGRDVTRVPPHVKVSMGMAYLPQVRGVFEELTVRENLELALMSLPRDQGWERVEEVLELFPELKGLMGRRARTLSGGERQMLAIAMSMVRRPRLLMLDEPTATLAPKAASALVRKILELRSSYDLAVVLVEQNAKLALEVSDEALLMVSGEAKYLGSSGELLSNPHLAELYLGLSRTR</sequence>
<comment type="caution">
    <text evidence="7">The sequence shown here is derived from an EMBL/GenBank/DDBJ whole genome shotgun (WGS) entry which is preliminary data.</text>
</comment>
<dbReference type="PROSITE" id="PS50893">
    <property type="entry name" value="ABC_TRANSPORTER_2"/>
    <property type="match status" value="1"/>
</dbReference>
<evidence type="ECO:0000256" key="5">
    <source>
        <dbReference type="ARBA" id="ARBA00022970"/>
    </source>
</evidence>
<keyword evidence="4 7" id="KW-0067">ATP-binding</keyword>
<evidence type="ECO:0000313" key="8">
    <source>
        <dbReference type="EMBL" id="HHP05108.1"/>
    </source>
</evidence>
<dbReference type="InterPro" id="IPR017871">
    <property type="entry name" value="ABC_transporter-like_CS"/>
</dbReference>
<dbReference type="SMART" id="SM00382">
    <property type="entry name" value="AAA"/>
    <property type="match status" value="1"/>
</dbReference>
<reference evidence="7" key="1">
    <citation type="journal article" date="2020" name="mSystems">
        <title>Genome- and Community-Level Interaction Insights into Carbon Utilization and Element Cycling Functions of Hydrothermarchaeota in Hydrothermal Sediment.</title>
        <authorList>
            <person name="Zhou Z."/>
            <person name="Liu Y."/>
            <person name="Xu W."/>
            <person name="Pan J."/>
            <person name="Luo Z.H."/>
            <person name="Li M."/>
        </authorList>
    </citation>
    <scope>NUCLEOTIDE SEQUENCE [LARGE SCALE GENOMIC DNA]</scope>
    <source>
        <strain evidence="8">SpSt-1125</strain>
        <strain evidence="7">SpSt-25</strain>
    </source>
</reference>
<dbReference type="SUPFAM" id="SSF52540">
    <property type="entry name" value="P-loop containing nucleoside triphosphate hydrolases"/>
    <property type="match status" value="1"/>
</dbReference>
<evidence type="ECO:0000256" key="3">
    <source>
        <dbReference type="ARBA" id="ARBA00022741"/>
    </source>
</evidence>
<evidence type="ECO:0000313" key="7">
    <source>
        <dbReference type="EMBL" id="HEB48259.1"/>
    </source>
</evidence>
<proteinExistence type="inferred from homology"/>
<dbReference type="AlphaFoldDB" id="A0A7C1T5F2"/>
<protein>
    <submittedName>
        <fullName evidence="7">ABC transporter ATP-binding protein</fullName>
    </submittedName>
</protein>
<dbReference type="GO" id="GO:0005524">
    <property type="term" value="F:ATP binding"/>
    <property type="evidence" value="ECO:0007669"/>
    <property type="project" value="UniProtKB-KW"/>
</dbReference>
<dbReference type="Pfam" id="PF00005">
    <property type="entry name" value="ABC_tran"/>
    <property type="match status" value="1"/>
</dbReference>
<dbReference type="GO" id="GO:0015658">
    <property type="term" value="F:branched-chain amino acid transmembrane transporter activity"/>
    <property type="evidence" value="ECO:0007669"/>
    <property type="project" value="TreeGrafter"/>
</dbReference>
<keyword evidence="2" id="KW-0813">Transport</keyword>
<dbReference type="PANTHER" id="PTHR43820:SF7">
    <property type="entry name" value="BRANCHED-CHAIN AMINO ACID TRANSPORT ATP-BINDING PROTEIN LIVF-RELATED"/>
    <property type="match status" value="1"/>
</dbReference>
<dbReference type="GO" id="GO:0015807">
    <property type="term" value="P:L-amino acid transport"/>
    <property type="evidence" value="ECO:0007669"/>
    <property type="project" value="TreeGrafter"/>
</dbReference>
<evidence type="ECO:0000259" key="6">
    <source>
        <dbReference type="PROSITE" id="PS50893"/>
    </source>
</evidence>
<dbReference type="EMBL" id="DRZM01000153">
    <property type="protein sequence ID" value="HHP05108.1"/>
    <property type="molecule type" value="Genomic_DNA"/>
</dbReference>
<comment type="similarity">
    <text evidence="1">Belongs to the ABC transporter superfamily.</text>
</comment>
<feature type="domain" description="ABC transporter" evidence="6">
    <location>
        <begin position="1"/>
        <end position="221"/>
    </location>
</feature>
<organism evidence="7">
    <name type="scientific">Thermofilum pendens</name>
    <dbReference type="NCBI Taxonomy" id="2269"/>
    <lineage>
        <taxon>Archaea</taxon>
        <taxon>Thermoproteota</taxon>
        <taxon>Thermoprotei</taxon>
        <taxon>Thermofilales</taxon>
        <taxon>Thermofilaceae</taxon>
        <taxon>Thermofilum</taxon>
    </lineage>
</organism>
<dbReference type="InterPro" id="IPR027417">
    <property type="entry name" value="P-loop_NTPase"/>
</dbReference>
<evidence type="ECO:0000256" key="4">
    <source>
        <dbReference type="ARBA" id="ARBA00022840"/>
    </source>
</evidence>
<accession>A0A7C1T5F2</accession>
<dbReference type="PANTHER" id="PTHR43820">
    <property type="entry name" value="HIGH-AFFINITY BRANCHED-CHAIN AMINO ACID TRANSPORT ATP-BINDING PROTEIN LIVF"/>
    <property type="match status" value="1"/>
</dbReference>
<keyword evidence="5" id="KW-0029">Amino-acid transport</keyword>
<evidence type="ECO:0000256" key="1">
    <source>
        <dbReference type="ARBA" id="ARBA00005417"/>
    </source>
</evidence>
<dbReference type="GO" id="GO:0016887">
    <property type="term" value="F:ATP hydrolysis activity"/>
    <property type="evidence" value="ECO:0007669"/>
    <property type="project" value="InterPro"/>
</dbReference>